<evidence type="ECO:0000313" key="2">
    <source>
        <dbReference type="EMBL" id="KAK0165840.1"/>
    </source>
</evidence>
<keyword evidence="3" id="KW-1185">Reference proteome</keyword>
<feature type="region of interest" description="Disordered" evidence="1">
    <location>
        <begin position="114"/>
        <end position="135"/>
    </location>
</feature>
<gene>
    <name evidence="2" type="ORF">PV328_004324</name>
</gene>
<protein>
    <submittedName>
        <fullName evidence="2">Uncharacterized protein</fullName>
    </submittedName>
</protein>
<comment type="caution">
    <text evidence="2">The sequence shown here is derived from an EMBL/GenBank/DDBJ whole genome shotgun (WGS) entry which is preliminary data.</text>
</comment>
<evidence type="ECO:0000256" key="1">
    <source>
        <dbReference type="SAM" id="MobiDB-lite"/>
    </source>
</evidence>
<reference evidence="2" key="1">
    <citation type="journal article" date="2023" name="bioRxiv">
        <title>Scaffold-level genome assemblies of two parasitoid biocontrol wasps reveal the parthenogenesis mechanism and an associated novel virus.</title>
        <authorList>
            <person name="Inwood S."/>
            <person name="Skelly J."/>
            <person name="Guhlin J."/>
            <person name="Harrop T."/>
            <person name="Goldson S."/>
            <person name="Dearden P."/>
        </authorList>
    </citation>
    <scope>NUCLEOTIDE SEQUENCE</scope>
    <source>
        <strain evidence="2">Irish</strain>
        <tissue evidence="2">Whole body</tissue>
    </source>
</reference>
<evidence type="ECO:0000313" key="3">
    <source>
        <dbReference type="Proteomes" id="UP001168990"/>
    </source>
</evidence>
<dbReference type="Proteomes" id="UP001168990">
    <property type="component" value="Unassembled WGS sequence"/>
</dbReference>
<dbReference type="EMBL" id="JAQQBS010001422">
    <property type="protein sequence ID" value="KAK0165840.1"/>
    <property type="molecule type" value="Genomic_DNA"/>
</dbReference>
<proteinExistence type="predicted"/>
<accession>A0AA39FAC0</accession>
<organism evidence="2 3">
    <name type="scientific">Microctonus aethiopoides</name>
    <dbReference type="NCBI Taxonomy" id="144406"/>
    <lineage>
        <taxon>Eukaryota</taxon>
        <taxon>Metazoa</taxon>
        <taxon>Ecdysozoa</taxon>
        <taxon>Arthropoda</taxon>
        <taxon>Hexapoda</taxon>
        <taxon>Insecta</taxon>
        <taxon>Pterygota</taxon>
        <taxon>Neoptera</taxon>
        <taxon>Endopterygota</taxon>
        <taxon>Hymenoptera</taxon>
        <taxon>Apocrita</taxon>
        <taxon>Ichneumonoidea</taxon>
        <taxon>Braconidae</taxon>
        <taxon>Euphorinae</taxon>
        <taxon>Microctonus</taxon>
    </lineage>
</organism>
<reference evidence="2" key="2">
    <citation type="submission" date="2023-03" db="EMBL/GenBank/DDBJ databases">
        <authorList>
            <person name="Inwood S.N."/>
            <person name="Skelly J.G."/>
            <person name="Guhlin J."/>
            <person name="Harrop T.W.R."/>
            <person name="Goldson S.G."/>
            <person name="Dearden P.K."/>
        </authorList>
    </citation>
    <scope>NUCLEOTIDE SEQUENCE</scope>
    <source>
        <strain evidence="2">Irish</strain>
        <tissue evidence="2">Whole body</tissue>
    </source>
</reference>
<dbReference type="AlphaFoldDB" id="A0AA39FAC0"/>
<sequence>MSVTVYRYLALEKSQYNQDVQLVSRVLAYDTTLDELEQQLLEISTHHREQQQQQTMFFSAFAGELESCCKRRNKTDHKSSTDITDNNDANEPLNQVISFTFDDHDLNNTAEPAQQQVIRNNDDHPIFDTPRPAKRVAAPQLRNYNSHNTVAPSST</sequence>
<name>A0AA39FAC0_9HYME</name>